<evidence type="ECO:0000313" key="2">
    <source>
        <dbReference type="Proteomes" id="UP001059041"/>
    </source>
</evidence>
<evidence type="ECO:0000313" key="1">
    <source>
        <dbReference type="EMBL" id="KAI7813054.1"/>
    </source>
</evidence>
<organism evidence="1 2">
    <name type="scientific">Triplophysa rosa</name>
    <name type="common">Cave loach</name>
    <dbReference type="NCBI Taxonomy" id="992332"/>
    <lineage>
        <taxon>Eukaryota</taxon>
        <taxon>Metazoa</taxon>
        <taxon>Chordata</taxon>
        <taxon>Craniata</taxon>
        <taxon>Vertebrata</taxon>
        <taxon>Euteleostomi</taxon>
        <taxon>Actinopterygii</taxon>
        <taxon>Neopterygii</taxon>
        <taxon>Teleostei</taxon>
        <taxon>Ostariophysi</taxon>
        <taxon>Cypriniformes</taxon>
        <taxon>Nemacheilidae</taxon>
        <taxon>Triplophysa</taxon>
    </lineage>
</organism>
<keyword evidence="2" id="KW-1185">Reference proteome</keyword>
<feature type="non-terminal residue" evidence="1">
    <location>
        <position position="61"/>
    </location>
</feature>
<proteinExistence type="predicted"/>
<name>A0A9W7X3G1_TRIRA</name>
<sequence>QELCSLRSDVSASLKNHNGMNIYLLPSSQPCEGPKLSYGHMLQHNKSRRQHQAPFILKIIC</sequence>
<dbReference type="Proteomes" id="UP001059041">
    <property type="component" value="Linkage Group LG2"/>
</dbReference>
<comment type="caution">
    <text evidence="1">The sequence shown here is derived from an EMBL/GenBank/DDBJ whole genome shotgun (WGS) entry which is preliminary data.</text>
</comment>
<protein>
    <submittedName>
        <fullName evidence="1">Uncharacterized protein</fullName>
    </submittedName>
</protein>
<gene>
    <name evidence="1" type="ORF">IRJ41_014333</name>
</gene>
<dbReference type="EMBL" id="JAFHDT010000002">
    <property type="protein sequence ID" value="KAI7813054.1"/>
    <property type="molecule type" value="Genomic_DNA"/>
</dbReference>
<dbReference type="AlphaFoldDB" id="A0A9W7X3G1"/>
<accession>A0A9W7X3G1</accession>
<reference evidence="1" key="1">
    <citation type="submission" date="2021-02" db="EMBL/GenBank/DDBJ databases">
        <title>Comparative genomics reveals that relaxation of natural selection precedes convergent phenotypic evolution of cavefish.</title>
        <authorList>
            <person name="Peng Z."/>
        </authorList>
    </citation>
    <scope>NUCLEOTIDE SEQUENCE</scope>
    <source>
        <tissue evidence="1">Muscle</tissue>
    </source>
</reference>